<evidence type="ECO:0000313" key="2">
    <source>
        <dbReference type="EMBL" id="SNR14900.1"/>
    </source>
</evidence>
<evidence type="ECO:0000256" key="1">
    <source>
        <dbReference type="SAM" id="Phobius"/>
    </source>
</evidence>
<feature type="transmembrane region" description="Helical" evidence="1">
    <location>
        <begin position="145"/>
        <end position="163"/>
    </location>
</feature>
<feature type="transmembrane region" description="Helical" evidence="1">
    <location>
        <begin position="92"/>
        <end position="115"/>
    </location>
</feature>
<accession>A0A238U914</accession>
<evidence type="ECO:0008006" key="4">
    <source>
        <dbReference type="Google" id="ProtNLM"/>
    </source>
</evidence>
<dbReference type="EMBL" id="LT899436">
    <property type="protein sequence ID" value="SNR14900.1"/>
    <property type="molecule type" value="Genomic_DNA"/>
</dbReference>
<feature type="transmembrane region" description="Helical" evidence="1">
    <location>
        <begin position="21"/>
        <end position="40"/>
    </location>
</feature>
<keyword evidence="1" id="KW-0472">Membrane</keyword>
<keyword evidence="3" id="KW-1185">Reference proteome</keyword>
<dbReference type="KEGG" id="tje:TJEJU_1152"/>
<feature type="transmembrane region" description="Helical" evidence="1">
    <location>
        <begin position="338"/>
        <end position="358"/>
    </location>
</feature>
<reference evidence="2 3" key="1">
    <citation type="submission" date="2017-07" db="EMBL/GenBank/DDBJ databases">
        <authorList>
            <person name="Sun Z.S."/>
            <person name="Albrecht U."/>
            <person name="Echele G."/>
            <person name="Lee C.C."/>
        </authorList>
    </citation>
    <scope>NUCLEOTIDE SEQUENCE [LARGE SCALE GENOMIC DNA]</scope>
    <source>
        <strain evidence="3">type strain: KCTC 22618</strain>
    </source>
</reference>
<protein>
    <recommendedName>
        <fullName evidence="4">Oligosaccharide repeat unit polymerase</fullName>
    </recommendedName>
</protein>
<dbReference type="Proteomes" id="UP000215214">
    <property type="component" value="Chromosome TJEJU"/>
</dbReference>
<feature type="transmembrane region" description="Helical" evidence="1">
    <location>
        <begin position="394"/>
        <end position="411"/>
    </location>
</feature>
<feature type="transmembrane region" description="Helical" evidence="1">
    <location>
        <begin position="370"/>
        <end position="388"/>
    </location>
</feature>
<feature type="transmembrane region" description="Helical" evidence="1">
    <location>
        <begin position="223"/>
        <end position="243"/>
    </location>
</feature>
<organism evidence="2 3">
    <name type="scientific">Tenacibaculum jejuense</name>
    <dbReference type="NCBI Taxonomy" id="584609"/>
    <lineage>
        <taxon>Bacteria</taxon>
        <taxon>Pseudomonadati</taxon>
        <taxon>Bacteroidota</taxon>
        <taxon>Flavobacteriia</taxon>
        <taxon>Flavobacteriales</taxon>
        <taxon>Flavobacteriaceae</taxon>
        <taxon>Tenacibaculum</taxon>
    </lineage>
</organism>
<dbReference type="AlphaFoldDB" id="A0A238U914"/>
<dbReference type="OrthoDB" id="1454329at2"/>
<feature type="transmembrane region" description="Helical" evidence="1">
    <location>
        <begin position="52"/>
        <end position="72"/>
    </location>
</feature>
<dbReference type="RefSeq" id="WP_095070193.1">
    <property type="nucleotide sequence ID" value="NZ_LT899436.1"/>
</dbReference>
<keyword evidence="1" id="KW-1133">Transmembrane helix</keyword>
<feature type="transmembrane region" description="Helical" evidence="1">
    <location>
        <begin position="170"/>
        <end position="187"/>
    </location>
</feature>
<keyword evidence="1" id="KW-0812">Transmembrane</keyword>
<gene>
    <name evidence="2" type="ORF">TJEJU_1152</name>
</gene>
<sequence length="416" mass="49558">MGFILQVLFFFIFLLFNNRKTKLYFALIVLQFFSFLSQFLVGAEIDYDSPKIVFSIVFININLFLILAPWRYAKIQMIYLKNKKFVFFFKRILYKVLLFNFLLGIFMLIIIRTYIPSIASFKAEGAYRDLYDQIPYFANLFRYSYLTQNLGYFAIPFFFYYLSISDIKKSRIALLLSSSSIIAGIAFYSRAQIFTYVMVFFGAFLLLRDIIPLNIKNKINRRFRIVASVIVFVFVSITVTRFSEMDYYKDRIPPRSRIKDPIVYSIADYAAQGYYNGVNRLELYTVDKTLYGEGLLRIVYQFLDFFGVIYWDSDVSKEKVNRSFDYKSHLFYGYTCQMVYNFGYTISLLLSFFFYLYIKRKLNNKKQLPIENLFILILLLVISIVSIFYCGFELLYIALLFFSLVRVLFFFRKNEL</sequence>
<feature type="transmembrane region" description="Helical" evidence="1">
    <location>
        <begin position="193"/>
        <end position="211"/>
    </location>
</feature>
<name>A0A238U914_9FLAO</name>
<evidence type="ECO:0000313" key="3">
    <source>
        <dbReference type="Proteomes" id="UP000215214"/>
    </source>
</evidence>
<proteinExistence type="predicted"/>